<protein>
    <recommendedName>
        <fullName evidence="3">DUF4911 domain-containing protein</fullName>
    </recommendedName>
</protein>
<dbReference type="Proteomes" id="UP000006034">
    <property type="component" value="Unassembled WGS sequence"/>
</dbReference>
<accession>E5YBK7</accession>
<dbReference type="EMBL" id="ADCP02000001">
    <property type="protein sequence ID" value="EFV42588.1"/>
    <property type="molecule type" value="Genomic_DNA"/>
</dbReference>
<keyword evidence="2" id="KW-1185">Reference proteome</keyword>
<dbReference type="AlphaFoldDB" id="E5YBK7"/>
<comment type="caution">
    <text evidence="1">The sequence shown here is derived from an EMBL/GenBank/DDBJ whole genome shotgun (WGS) entry which is preliminary data.</text>
</comment>
<dbReference type="OrthoDB" id="5472144at2"/>
<name>E5YBK7_BILW3</name>
<sequence length="100" mass="11088">MKKKKRRPIRLPVPEYSDKVLVSVPPQHVGMFRFLLEGYDNIASFTVLDRAEALLKVFFSPHQHTEARSALEGIAAVLPITVRPWPAAACCAEPSESGMA</sequence>
<reference evidence="1 2" key="1">
    <citation type="submission" date="2010-10" db="EMBL/GenBank/DDBJ databases">
        <authorList>
            <consortium name="The Broad Institute Genome Sequencing Platform"/>
            <person name="Ward D."/>
            <person name="Earl A."/>
            <person name="Feldgarden M."/>
            <person name="Young S.K."/>
            <person name="Gargeya S."/>
            <person name="Zeng Q."/>
            <person name="Alvarado L."/>
            <person name="Berlin A."/>
            <person name="Bochicchio J."/>
            <person name="Chapman S.B."/>
            <person name="Chen Z."/>
            <person name="Freedman E."/>
            <person name="Gellesch M."/>
            <person name="Goldberg J."/>
            <person name="Griggs A."/>
            <person name="Gujja S."/>
            <person name="Heilman E."/>
            <person name="Heiman D."/>
            <person name="Howarth C."/>
            <person name="Mehta T."/>
            <person name="Neiman D."/>
            <person name="Pearson M."/>
            <person name="Roberts A."/>
            <person name="Saif S."/>
            <person name="Shea T."/>
            <person name="Shenoy N."/>
            <person name="Sisk P."/>
            <person name="Stolte C."/>
            <person name="Sykes S."/>
            <person name="White J."/>
            <person name="Yandava C."/>
            <person name="Allen-Vercoe E."/>
            <person name="Sibley C."/>
            <person name="Ambrose C.E."/>
            <person name="Strauss J."/>
            <person name="Daigneault M."/>
            <person name="Haas B."/>
            <person name="Nusbaum C."/>
            <person name="Birren B."/>
        </authorList>
    </citation>
    <scope>NUCLEOTIDE SEQUENCE [LARGE SCALE GENOMIC DNA]</scope>
    <source>
        <strain evidence="1 2">3_1_6</strain>
    </source>
</reference>
<dbReference type="STRING" id="563192.HMPREF0179_03580"/>
<evidence type="ECO:0000313" key="1">
    <source>
        <dbReference type="EMBL" id="EFV42588.1"/>
    </source>
</evidence>
<dbReference type="InterPro" id="IPR032587">
    <property type="entry name" value="DUF4911"/>
</dbReference>
<dbReference type="HOGENOM" id="CLU_165362_0_0_7"/>
<gene>
    <name evidence="1" type="ORF">HMPREF0179_03580</name>
</gene>
<proteinExistence type="predicted"/>
<evidence type="ECO:0000313" key="2">
    <source>
        <dbReference type="Proteomes" id="UP000006034"/>
    </source>
</evidence>
<dbReference type="GeneID" id="78084419"/>
<dbReference type="Pfam" id="PF16256">
    <property type="entry name" value="DUF4911"/>
    <property type="match status" value="1"/>
</dbReference>
<reference evidence="1 2" key="2">
    <citation type="submission" date="2013-04" db="EMBL/GenBank/DDBJ databases">
        <title>The Genome Sequence of Bilophila wadsworthia 3_1_6.</title>
        <authorList>
            <consortium name="The Broad Institute Genomics Platform"/>
            <person name="Earl A."/>
            <person name="Ward D."/>
            <person name="Feldgarden M."/>
            <person name="Gevers D."/>
            <person name="Sibley C."/>
            <person name="Strauss J."/>
            <person name="Allen-Vercoe E."/>
            <person name="Walker B."/>
            <person name="Young S."/>
            <person name="Zeng Q."/>
            <person name="Gargeya S."/>
            <person name="Fitzgerald M."/>
            <person name="Haas B."/>
            <person name="Abouelleil A."/>
            <person name="Allen A.W."/>
            <person name="Alvarado L."/>
            <person name="Arachchi H.M."/>
            <person name="Berlin A.M."/>
            <person name="Chapman S.B."/>
            <person name="Gainer-Dewar J."/>
            <person name="Goldberg J."/>
            <person name="Griggs A."/>
            <person name="Gujja S."/>
            <person name="Hansen M."/>
            <person name="Howarth C."/>
            <person name="Imamovic A."/>
            <person name="Ireland A."/>
            <person name="Larimer J."/>
            <person name="McCowan C."/>
            <person name="Murphy C."/>
            <person name="Pearson M."/>
            <person name="Poon T.W."/>
            <person name="Priest M."/>
            <person name="Roberts A."/>
            <person name="Saif S."/>
            <person name="Shea T."/>
            <person name="Sisk P."/>
            <person name="Sykes S."/>
            <person name="Wortman J."/>
            <person name="Nusbaum C."/>
            <person name="Birren B."/>
        </authorList>
    </citation>
    <scope>NUCLEOTIDE SEQUENCE [LARGE SCALE GENOMIC DNA]</scope>
    <source>
        <strain evidence="1 2">3_1_6</strain>
    </source>
</reference>
<organism evidence="1 2">
    <name type="scientific">Bilophila wadsworthia (strain 3_1_6)</name>
    <dbReference type="NCBI Taxonomy" id="563192"/>
    <lineage>
        <taxon>Bacteria</taxon>
        <taxon>Pseudomonadati</taxon>
        <taxon>Thermodesulfobacteriota</taxon>
        <taxon>Desulfovibrionia</taxon>
        <taxon>Desulfovibrionales</taxon>
        <taxon>Desulfovibrionaceae</taxon>
        <taxon>Bilophila</taxon>
    </lineage>
</organism>
<dbReference type="eggNOG" id="ENOG502ZP0Y">
    <property type="taxonomic scope" value="Bacteria"/>
</dbReference>
<dbReference type="RefSeq" id="WP_005030599.1">
    <property type="nucleotide sequence ID" value="NZ_KE150238.1"/>
</dbReference>
<evidence type="ECO:0008006" key="3">
    <source>
        <dbReference type="Google" id="ProtNLM"/>
    </source>
</evidence>